<dbReference type="AlphaFoldDB" id="A0A6H2A4Y8"/>
<sequence length="83" mass="9403">MKNLNNITFVIHPTDYGDFNIIGIGSFNLLRQLALKDKSFDLIKKSKFGGIPILVLDTCNKLKDANNIIKEWNVKPVKSLTKK</sequence>
<dbReference type="EMBL" id="MT141697">
    <property type="protein sequence ID" value="QJA69343.1"/>
    <property type="molecule type" value="Genomic_DNA"/>
</dbReference>
<proteinExistence type="predicted"/>
<organism evidence="1">
    <name type="scientific">viral metagenome</name>
    <dbReference type="NCBI Taxonomy" id="1070528"/>
    <lineage>
        <taxon>unclassified sequences</taxon>
        <taxon>metagenomes</taxon>
        <taxon>organismal metagenomes</taxon>
    </lineage>
</organism>
<evidence type="ECO:0000313" key="2">
    <source>
        <dbReference type="EMBL" id="QJA69343.1"/>
    </source>
</evidence>
<evidence type="ECO:0000313" key="3">
    <source>
        <dbReference type="EMBL" id="QJI02953.1"/>
    </source>
</evidence>
<gene>
    <name evidence="2" type="ORF">MM415A04694_0012</name>
    <name evidence="1" type="ORF">TM448A05327_0003</name>
    <name evidence="3" type="ORF">TM448B03893_0011</name>
</gene>
<dbReference type="EMBL" id="MT145045">
    <property type="protein sequence ID" value="QJI02953.1"/>
    <property type="molecule type" value="Genomic_DNA"/>
</dbReference>
<evidence type="ECO:0000313" key="1">
    <source>
        <dbReference type="EMBL" id="QJA54595.1"/>
    </source>
</evidence>
<accession>A0A6H2A4Y8</accession>
<reference evidence="1" key="1">
    <citation type="submission" date="2020-03" db="EMBL/GenBank/DDBJ databases">
        <title>The deep terrestrial virosphere.</title>
        <authorList>
            <person name="Holmfeldt K."/>
            <person name="Nilsson E."/>
            <person name="Simone D."/>
            <person name="Lopez-Fernandez M."/>
            <person name="Wu X."/>
            <person name="de Brujin I."/>
            <person name="Lundin D."/>
            <person name="Andersson A."/>
            <person name="Bertilsson S."/>
            <person name="Dopson M."/>
        </authorList>
    </citation>
    <scope>NUCLEOTIDE SEQUENCE</scope>
    <source>
        <strain evidence="2">MM415A04694</strain>
        <strain evidence="1">TM448A05327</strain>
        <strain evidence="3">TM448B03893</strain>
    </source>
</reference>
<name>A0A6H2A4Y8_9ZZZZ</name>
<dbReference type="EMBL" id="MT144521">
    <property type="protein sequence ID" value="QJA54595.1"/>
    <property type="molecule type" value="Genomic_DNA"/>
</dbReference>
<protein>
    <submittedName>
        <fullName evidence="1">Uncharacterized protein</fullName>
    </submittedName>
</protein>